<proteinExistence type="inferred from homology"/>
<dbReference type="OrthoDB" id="619536at2759"/>
<evidence type="ECO:0000259" key="10">
    <source>
        <dbReference type="Pfam" id="PF08511"/>
    </source>
</evidence>
<keyword evidence="7 8" id="KW-0496">Mitochondrion</keyword>
<gene>
    <name evidence="12" type="ORF">K493DRAFT_322025</name>
</gene>
<evidence type="ECO:0000256" key="3">
    <source>
        <dbReference type="ARBA" id="ARBA00010766"/>
    </source>
</evidence>
<dbReference type="GO" id="GO:0005743">
    <property type="term" value="C:mitochondrial inner membrane"/>
    <property type="evidence" value="ECO:0007669"/>
    <property type="project" value="TreeGrafter"/>
</dbReference>
<evidence type="ECO:0000313" key="12">
    <source>
        <dbReference type="EMBL" id="ORX64104.1"/>
    </source>
</evidence>
<name>A0A1Y1VTP4_9FUNG</name>
<protein>
    <recommendedName>
        <fullName evidence="8">Ubiquinone biosynthesis protein</fullName>
    </recommendedName>
</protein>
<dbReference type="STRING" id="1314790.A0A1Y1VTP4"/>
<comment type="caution">
    <text evidence="12">The sequence shown here is derived from an EMBL/GenBank/DDBJ whole genome shotgun (WGS) entry which is preliminary data.</text>
</comment>
<evidence type="ECO:0000256" key="7">
    <source>
        <dbReference type="ARBA" id="ARBA00023128"/>
    </source>
</evidence>
<evidence type="ECO:0000256" key="2">
    <source>
        <dbReference type="ARBA" id="ARBA00004749"/>
    </source>
</evidence>
<keyword evidence="6 8" id="KW-0446">Lipid-binding</keyword>
<dbReference type="InterPro" id="IPR012762">
    <property type="entry name" value="Ubiq_biosynth_COQ9"/>
</dbReference>
<dbReference type="UniPathway" id="UPA00232"/>
<sequence>MKRTLVAFKPFASRALGMAGSRNMLRFNLVQGQRAFATSQGPDQVVDEQKERLTPPPAKPRPDTDIPSKILEASLPFVRTYGWSTGSIAKGAQALGYLPVTHGLFPNGGLDLVDYFMEDARLKTLPDCSLSTTEKVRKACITRLQHTMPYAESWPEAAAILAEPWNAPVAMRHLSSLVDDIWYLAGDKSFDFNWYTKRFLLSGVYTSTEMYMTKDHSPDFTNTLEFLDRRLEDISMLASFGFQTARGILNSRGIRI</sequence>
<dbReference type="NCBIfam" id="TIGR02396">
    <property type="entry name" value="diverge_rpsU"/>
    <property type="match status" value="1"/>
</dbReference>
<evidence type="ECO:0000259" key="11">
    <source>
        <dbReference type="Pfam" id="PF21392"/>
    </source>
</evidence>
<dbReference type="PANTHER" id="PTHR21427">
    <property type="entry name" value="UBIQUINONE BIOSYNTHESIS PROTEIN COQ9, MITOCHONDRIAL"/>
    <property type="match status" value="1"/>
</dbReference>
<feature type="region of interest" description="Disordered" evidence="9">
    <location>
        <begin position="38"/>
        <end position="66"/>
    </location>
</feature>
<evidence type="ECO:0000256" key="8">
    <source>
        <dbReference type="RuleBase" id="RU366063"/>
    </source>
</evidence>
<comment type="pathway">
    <text evidence="2 8">Cofactor biosynthesis; ubiquinone biosynthesis.</text>
</comment>
<keyword evidence="5" id="KW-0809">Transit peptide</keyword>
<feature type="domain" description="Ubiquinone biosynthesis protein COQ9 HTH" evidence="11">
    <location>
        <begin position="65"/>
        <end position="93"/>
    </location>
</feature>
<keyword evidence="12" id="KW-0830">Ubiquinone</keyword>
<dbReference type="FunCoup" id="A0A1Y1VTP4">
    <property type="interactions" value="272"/>
</dbReference>
<dbReference type="FunFam" id="1.10.357.10:FF:000004">
    <property type="entry name" value="Ubiquinone biosynthesis protein COQ9, mitochondrial"/>
    <property type="match status" value="1"/>
</dbReference>
<comment type="similarity">
    <text evidence="3 8">Belongs to the COQ9 family.</text>
</comment>
<dbReference type="PANTHER" id="PTHR21427:SF19">
    <property type="entry name" value="UBIQUINONE BIOSYNTHESIS PROTEIN COQ9, MITOCHONDRIAL"/>
    <property type="match status" value="1"/>
</dbReference>
<evidence type="ECO:0000256" key="4">
    <source>
        <dbReference type="ARBA" id="ARBA00022688"/>
    </source>
</evidence>
<dbReference type="EMBL" id="MCFE01001237">
    <property type="protein sequence ID" value="ORX64104.1"/>
    <property type="molecule type" value="Genomic_DNA"/>
</dbReference>
<reference evidence="12 13" key="1">
    <citation type="submission" date="2016-07" db="EMBL/GenBank/DDBJ databases">
        <title>Pervasive Adenine N6-methylation of Active Genes in Fungi.</title>
        <authorList>
            <consortium name="DOE Joint Genome Institute"/>
            <person name="Mondo S.J."/>
            <person name="Dannebaum R.O."/>
            <person name="Kuo R.C."/>
            <person name="Labutti K."/>
            <person name="Haridas S."/>
            <person name="Kuo A."/>
            <person name="Salamov A."/>
            <person name="Ahrendt S.R."/>
            <person name="Lipzen A."/>
            <person name="Sullivan W."/>
            <person name="Andreopoulos W.B."/>
            <person name="Clum A."/>
            <person name="Lindquist E."/>
            <person name="Daum C."/>
            <person name="Ramamoorthy G.K."/>
            <person name="Gryganskyi A."/>
            <person name="Culley D."/>
            <person name="Magnuson J.K."/>
            <person name="James T.Y."/>
            <person name="O'Malley M.A."/>
            <person name="Stajich J.E."/>
            <person name="Spatafora J.W."/>
            <person name="Visel A."/>
            <person name="Grigoriev I.V."/>
        </authorList>
    </citation>
    <scope>NUCLEOTIDE SEQUENCE [LARGE SCALE GENOMIC DNA]</scope>
    <source>
        <strain evidence="12 13">CBS 931.73</strain>
    </source>
</reference>
<evidence type="ECO:0000256" key="9">
    <source>
        <dbReference type="SAM" id="MobiDB-lite"/>
    </source>
</evidence>
<feature type="domain" description="COQ9 C-terminal" evidence="10">
    <location>
        <begin position="168"/>
        <end position="236"/>
    </location>
</feature>
<accession>A0A1Y1VTP4</accession>
<dbReference type="GO" id="GO:0008289">
    <property type="term" value="F:lipid binding"/>
    <property type="evidence" value="ECO:0007669"/>
    <property type="project" value="UniProtKB-UniRule"/>
</dbReference>
<evidence type="ECO:0000256" key="1">
    <source>
        <dbReference type="ARBA" id="ARBA00004173"/>
    </source>
</evidence>
<dbReference type="Proteomes" id="UP000193498">
    <property type="component" value="Unassembled WGS sequence"/>
</dbReference>
<dbReference type="InterPro" id="IPR013718">
    <property type="entry name" value="COQ9_C"/>
</dbReference>
<keyword evidence="4 8" id="KW-0831">Ubiquinone biosynthesis</keyword>
<dbReference type="InterPro" id="IPR048674">
    <property type="entry name" value="COQ9_HTH"/>
</dbReference>
<comment type="function">
    <text evidence="8">Membrane-associated protein that warps the membrane surface to access and bind aromatic isoprenes with high specificity, including ubiquinone (CoQ) isoprene intermediates and presents them directly to Coq7, therefore facilitating the Coq7-mediated hydroxylase step. Participates in the biosynthesis of coenzyme Q, also named ubiquinone, an essential lipid-soluble electron transporter for aerobic cellular respiration.</text>
</comment>
<dbReference type="GO" id="GO:0006744">
    <property type="term" value="P:ubiquinone biosynthetic process"/>
    <property type="evidence" value="ECO:0007669"/>
    <property type="project" value="UniProtKB-UniRule"/>
</dbReference>
<dbReference type="AlphaFoldDB" id="A0A1Y1VTP4"/>
<dbReference type="Pfam" id="PF21392">
    <property type="entry name" value="COQ9_N"/>
    <property type="match status" value="1"/>
</dbReference>
<dbReference type="Gene3D" id="1.10.357.10">
    <property type="entry name" value="Tetracycline Repressor, domain 2"/>
    <property type="match status" value="1"/>
</dbReference>
<dbReference type="InParanoid" id="A0A1Y1VTP4"/>
<organism evidence="12 13">
    <name type="scientific">Basidiobolus meristosporus CBS 931.73</name>
    <dbReference type="NCBI Taxonomy" id="1314790"/>
    <lineage>
        <taxon>Eukaryota</taxon>
        <taxon>Fungi</taxon>
        <taxon>Fungi incertae sedis</taxon>
        <taxon>Zoopagomycota</taxon>
        <taxon>Entomophthoromycotina</taxon>
        <taxon>Basidiobolomycetes</taxon>
        <taxon>Basidiobolales</taxon>
        <taxon>Basidiobolaceae</taxon>
        <taxon>Basidiobolus</taxon>
    </lineage>
</organism>
<comment type="subcellular location">
    <subcellularLocation>
        <location evidence="1 8">Mitochondrion</location>
    </subcellularLocation>
</comment>
<evidence type="ECO:0000256" key="6">
    <source>
        <dbReference type="ARBA" id="ARBA00023121"/>
    </source>
</evidence>
<keyword evidence="13" id="KW-1185">Reference proteome</keyword>
<evidence type="ECO:0000313" key="13">
    <source>
        <dbReference type="Proteomes" id="UP000193498"/>
    </source>
</evidence>
<evidence type="ECO:0000256" key="5">
    <source>
        <dbReference type="ARBA" id="ARBA00022946"/>
    </source>
</evidence>
<dbReference type="Pfam" id="PF08511">
    <property type="entry name" value="COQ9"/>
    <property type="match status" value="1"/>
</dbReference>